<gene>
    <name evidence="1" type="ORF">K7C98_08505</name>
</gene>
<dbReference type="Proteomes" id="UP001139031">
    <property type="component" value="Unassembled WGS sequence"/>
</dbReference>
<protein>
    <recommendedName>
        <fullName evidence="3">Secreted protein</fullName>
    </recommendedName>
</protein>
<evidence type="ECO:0008006" key="3">
    <source>
        <dbReference type="Google" id="ProtNLM"/>
    </source>
</evidence>
<keyword evidence="2" id="KW-1185">Reference proteome</keyword>
<accession>A0ABS7TM78</accession>
<comment type="caution">
    <text evidence="1">The sequence shown here is derived from an EMBL/GenBank/DDBJ whole genome shotgun (WGS) entry which is preliminary data.</text>
</comment>
<organism evidence="1 2">
    <name type="scientific">Nannocystis pusilla</name>
    <dbReference type="NCBI Taxonomy" id="889268"/>
    <lineage>
        <taxon>Bacteria</taxon>
        <taxon>Pseudomonadati</taxon>
        <taxon>Myxococcota</taxon>
        <taxon>Polyangia</taxon>
        <taxon>Nannocystales</taxon>
        <taxon>Nannocystaceae</taxon>
        <taxon>Nannocystis</taxon>
    </lineage>
</organism>
<evidence type="ECO:0000313" key="2">
    <source>
        <dbReference type="Proteomes" id="UP001139031"/>
    </source>
</evidence>
<evidence type="ECO:0000313" key="1">
    <source>
        <dbReference type="EMBL" id="MBZ5709301.1"/>
    </source>
</evidence>
<sequence>MSGTLVPLALAVLSSLEPVLVEPPPLPPLSPELLDDCSPVELLASGIVVMAGDDVKPVIADAWRA</sequence>
<dbReference type="RefSeq" id="WP_224191078.1">
    <property type="nucleotide sequence ID" value="NZ_JAIRAU010000005.1"/>
</dbReference>
<name>A0ABS7TM78_9BACT</name>
<reference evidence="1" key="1">
    <citation type="submission" date="2021-08" db="EMBL/GenBank/DDBJ databases">
        <authorList>
            <person name="Stevens D.C."/>
        </authorList>
    </citation>
    <scope>NUCLEOTIDE SEQUENCE</scope>
    <source>
        <strain evidence="1">DSM 53165</strain>
    </source>
</reference>
<proteinExistence type="predicted"/>
<dbReference type="EMBL" id="JAIRAU010000005">
    <property type="protein sequence ID" value="MBZ5709301.1"/>
    <property type="molecule type" value="Genomic_DNA"/>
</dbReference>